<name>A0ACB6Z283_THEGA</name>
<reference evidence="1" key="1">
    <citation type="submission" date="2019-10" db="EMBL/GenBank/DDBJ databases">
        <authorList>
            <consortium name="DOE Joint Genome Institute"/>
            <person name="Kuo A."/>
            <person name="Miyauchi S."/>
            <person name="Kiss E."/>
            <person name="Drula E."/>
            <person name="Kohler A."/>
            <person name="Sanchez-Garcia M."/>
            <person name="Andreopoulos B."/>
            <person name="Barry K.W."/>
            <person name="Bonito G."/>
            <person name="Buee M."/>
            <person name="Carver A."/>
            <person name="Chen C."/>
            <person name="Cichocki N."/>
            <person name="Clum A."/>
            <person name="Culley D."/>
            <person name="Crous P.W."/>
            <person name="Fauchery L."/>
            <person name="Girlanda M."/>
            <person name="Hayes R."/>
            <person name="Keri Z."/>
            <person name="Labutti K."/>
            <person name="Lipzen A."/>
            <person name="Lombard V."/>
            <person name="Magnuson J."/>
            <person name="Maillard F."/>
            <person name="Morin E."/>
            <person name="Murat C."/>
            <person name="Nolan M."/>
            <person name="Ohm R."/>
            <person name="Pangilinan J."/>
            <person name="Pereira M."/>
            <person name="Perotto S."/>
            <person name="Peter M."/>
            <person name="Riley R."/>
            <person name="Sitrit Y."/>
            <person name="Stielow B."/>
            <person name="Szollosi G."/>
            <person name="Zifcakova L."/>
            <person name="Stursova M."/>
            <person name="Spatafora J.W."/>
            <person name="Tedersoo L."/>
            <person name="Vaario L.-M."/>
            <person name="Yamada A."/>
            <person name="Yan M."/>
            <person name="Wang P."/>
            <person name="Xu J."/>
            <person name="Bruns T."/>
            <person name="Baldrian P."/>
            <person name="Vilgalys R."/>
            <person name="Henrissat B."/>
            <person name="Grigoriev I.V."/>
            <person name="Hibbett D."/>
            <person name="Nagy L.G."/>
            <person name="Martin F.M."/>
        </authorList>
    </citation>
    <scope>NUCLEOTIDE SEQUENCE</scope>
    <source>
        <strain evidence="1">P2</strain>
    </source>
</reference>
<proteinExistence type="predicted"/>
<protein>
    <submittedName>
        <fullName evidence="1">Cytochrome P450</fullName>
    </submittedName>
</protein>
<gene>
    <name evidence="1" type="ORF">BDM02DRAFT_3151186</name>
</gene>
<reference evidence="1" key="2">
    <citation type="journal article" date="2020" name="Nat. Commun.">
        <title>Large-scale genome sequencing of mycorrhizal fungi provides insights into the early evolution of symbiotic traits.</title>
        <authorList>
            <person name="Miyauchi S."/>
            <person name="Kiss E."/>
            <person name="Kuo A."/>
            <person name="Drula E."/>
            <person name="Kohler A."/>
            <person name="Sanchez-Garcia M."/>
            <person name="Morin E."/>
            <person name="Andreopoulos B."/>
            <person name="Barry K.W."/>
            <person name="Bonito G."/>
            <person name="Buee M."/>
            <person name="Carver A."/>
            <person name="Chen C."/>
            <person name="Cichocki N."/>
            <person name="Clum A."/>
            <person name="Culley D."/>
            <person name="Crous P.W."/>
            <person name="Fauchery L."/>
            <person name="Girlanda M."/>
            <person name="Hayes R.D."/>
            <person name="Keri Z."/>
            <person name="LaButti K."/>
            <person name="Lipzen A."/>
            <person name="Lombard V."/>
            <person name="Magnuson J."/>
            <person name="Maillard F."/>
            <person name="Murat C."/>
            <person name="Nolan M."/>
            <person name="Ohm R.A."/>
            <person name="Pangilinan J."/>
            <person name="Pereira M.F."/>
            <person name="Perotto S."/>
            <person name="Peter M."/>
            <person name="Pfister S."/>
            <person name="Riley R."/>
            <person name="Sitrit Y."/>
            <person name="Stielow J.B."/>
            <person name="Szollosi G."/>
            <person name="Zifcakova L."/>
            <person name="Stursova M."/>
            <person name="Spatafora J.W."/>
            <person name="Tedersoo L."/>
            <person name="Vaario L.M."/>
            <person name="Yamada A."/>
            <person name="Yan M."/>
            <person name="Wang P."/>
            <person name="Xu J."/>
            <person name="Bruns T."/>
            <person name="Baldrian P."/>
            <person name="Vilgalys R."/>
            <person name="Dunand C."/>
            <person name="Henrissat B."/>
            <person name="Grigoriev I.V."/>
            <person name="Hibbett D."/>
            <person name="Nagy L.G."/>
            <person name="Martin F.M."/>
        </authorList>
    </citation>
    <scope>NUCLEOTIDE SEQUENCE</scope>
    <source>
        <strain evidence="1">P2</strain>
    </source>
</reference>
<keyword evidence="2" id="KW-1185">Reference proteome</keyword>
<sequence length="559" mass="63782">MTTLALLESVHQAPFLRAAAVAVVVYILRLLYRRCKCISISYIPGPKKSDSFFGNLTDLYFREVGEPHFQWQEEYGQVFKIHGLLGEEHLMVSDPKAIQYVYANSRSFIRQKHSRNLLKMLFGPGLGVVDFDDHKRQRRVMQPAFGSPHLRNLFPVFIRHTRKVCPPTREVVGDSNCQSLQLNVHDYATRVTLDITGDAVFEYQFGALDNKQDKLKEVMKNVEAQSLGNNSKSQIFISFIAERLPEQIIDIILHLPTKKYKYIKQTRDTIAAIAAEVMTEKRADMRKYLEDGKDLMSLLLRANAREDIRRRMSDEEINAGITTITFASYTTTASTLAFTLWELAKNTEIQRRLRDEILTAKRDVLKSTGIDEIPFSYYEKMPLLIAVTKETLRMHPVGFMGAKQAVEDEVIPLSQPLKLPDGRLITEIPVSKGQNIWINIPGYNRLSSIFGQNTHEFNVDRWLENRVDDHPGLVGVYSNLITFGHGPHACIGWRFSLLEAQTVLIELLANFEFRLPKNYKGVRRTGAATMIPTVPGDREAGTRLDLEISILPDWDPPCE</sequence>
<accession>A0ACB6Z283</accession>
<dbReference type="EMBL" id="MU118187">
    <property type="protein sequence ID" value="KAF9643776.1"/>
    <property type="molecule type" value="Genomic_DNA"/>
</dbReference>
<comment type="caution">
    <text evidence="1">The sequence shown here is derived from an EMBL/GenBank/DDBJ whole genome shotgun (WGS) entry which is preliminary data.</text>
</comment>
<evidence type="ECO:0000313" key="1">
    <source>
        <dbReference type="EMBL" id="KAF9643776.1"/>
    </source>
</evidence>
<organism evidence="1 2">
    <name type="scientific">Thelephora ganbajun</name>
    <name type="common">Ganba fungus</name>
    <dbReference type="NCBI Taxonomy" id="370292"/>
    <lineage>
        <taxon>Eukaryota</taxon>
        <taxon>Fungi</taxon>
        <taxon>Dikarya</taxon>
        <taxon>Basidiomycota</taxon>
        <taxon>Agaricomycotina</taxon>
        <taxon>Agaricomycetes</taxon>
        <taxon>Thelephorales</taxon>
        <taxon>Thelephoraceae</taxon>
        <taxon>Thelephora</taxon>
    </lineage>
</organism>
<dbReference type="Proteomes" id="UP000886501">
    <property type="component" value="Unassembled WGS sequence"/>
</dbReference>
<evidence type="ECO:0000313" key="2">
    <source>
        <dbReference type="Proteomes" id="UP000886501"/>
    </source>
</evidence>